<comment type="caution">
    <text evidence="2">The sequence shown here is derived from an EMBL/GenBank/DDBJ whole genome shotgun (WGS) entry which is preliminary data.</text>
</comment>
<sequence length="169" mass="18356">MRFYLPSKTEQVDAHAVTEMDTDNDVIVSPSQPGTKQRKNDGCYDEVTYYVPLPSTADKCLSPSHASIVFSAATVSSDLQSATADIEADRRPALLQNNISIRGRSEASTTHVLSPGSVCEQVVRRQSLIPVRQSPAASTQQNQQGTAKDGTKTPEVQPTLRRSTPTKKI</sequence>
<evidence type="ECO:0000256" key="1">
    <source>
        <dbReference type="SAM" id="MobiDB-lite"/>
    </source>
</evidence>
<organism evidence="2 3">
    <name type="scientific">Plakobranchus ocellatus</name>
    <dbReference type="NCBI Taxonomy" id="259542"/>
    <lineage>
        <taxon>Eukaryota</taxon>
        <taxon>Metazoa</taxon>
        <taxon>Spiralia</taxon>
        <taxon>Lophotrochozoa</taxon>
        <taxon>Mollusca</taxon>
        <taxon>Gastropoda</taxon>
        <taxon>Heterobranchia</taxon>
        <taxon>Euthyneura</taxon>
        <taxon>Panpulmonata</taxon>
        <taxon>Sacoglossa</taxon>
        <taxon>Placobranchoidea</taxon>
        <taxon>Plakobranchidae</taxon>
        <taxon>Plakobranchus</taxon>
    </lineage>
</organism>
<feature type="compositionally biased region" description="Polar residues" evidence="1">
    <location>
        <begin position="135"/>
        <end position="146"/>
    </location>
</feature>
<accession>A0AAV3XWT0</accession>
<proteinExistence type="predicted"/>
<feature type="compositionally biased region" description="Polar residues" evidence="1">
    <location>
        <begin position="154"/>
        <end position="163"/>
    </location>
</feature>
<gene>
    <name evidence="2" type="ORF">PoB_000103600</name>
</gene>
<name>A0AAV3XWT0_9GAST</name>
<dbReference type="AlphaFoldDB" id="A0AAV3XWT0"/>
<dbReference type="Proteomes" id="UP000735302">
    <property type="component" value="Unassembled WGS sequence"/>
</dbReference>
<dbReference type="EMBL" id="BLXT01000140">
    <property type="protein sequence ID" value="GFN74530.1"/>
    <property type="molecule type" value="Genomic_DNA"/>
</dbReference>
<protein>
    <submittedName>
        <fullName evidence="2">Uncharacterized protein</fullName>
    </submittedName>
</protein>
<reference evidence="2 3" key="1">
    <citation type="journal article" date="2021" name="Elife">
        <title>Chloroplast acquisition without the gene transfer in kleptoplastic sea slugs, Plakobranchus ocellatus.</title>
        <authorList>
            <person name="Maeda T."/>
            <person name="Takahashi S."/>
            <person name="Yoshida T."/>
            <person name="Shimamura S."/>
            <person name="Takaki Y."/>
            <person name="Nagai Y."/>
            <person name="Toyoda A."/>
            <person name="Suzuki Y."/>
            <person name="Arimoto A."/>
            <person name="Ishii H."/>
            <person name="Satoh N."/>
            <person name="Nishiyama T."/>
            <person name="Hasebe M."/>
            <person name="Maruyama T."/>
            <person name="Minagawa J."/>
            <person name="Obokata J."/>
            <person name="Shigenobu S."/>
        </authorList>
    </citation>
    <scope>NUCLEOTIDE SEQUENCE [LARGE SCALE GENOMIC DNA]</scope>
</reference>
<keyword evidence="3" id="KW-1185">Reference proteome</keyword>
<evidence type="ECO:0000313" key="3">
    <source>
        <dbReference type="Proteomes" id="UP000735302"/>
    </source>
</evidence>
<evidence type="ECO:0000313" key="2">
    <source>
        <dbReference type="EMBL" id="GFN74530.1"/>
    </source>
</evidence>
<feature type="region of interest" description="Disordered" evidence="1">
    <location>
        <begin position="129"/>
        <end position="169"/>
    </location>
</feature>